<dbReference type="Gene3D" id="3.40.50.12370">
    <property type="match status" value="1"/>
</dbReference>
<dbReference type="PANTHER" id="PTHR46268:SF6">
    <property type="entry name" value="UNIVERSAL STRESS PROTEIN UP12"/>
    <property type="match status" value="1"/>
</dbReference>
<dbReference type="Pfam" id="PF00582">
    <property type="entry name" value="Usp"/>
    <property type="match status" value="1"/>
</dbReference>
<keyword evidence="4" id="KW-1185">Reference proteome</keyword>
<proteinExistence type="inferred from homology"/>
<feature type="domain" description="UspA" evidence="2">
    <location>
        <begin position="2"/>
        <end position="134"/>
    </location>
</feature>
<sequence>MKILVPTDFSENADNALAFAVAYAHQQCSSITLIFSYFAVYDFAAEAVRMAQTIENNAKSELKRIKEKIGDAVDIDFKIIQGTVSTAIFTTANNGDYDLIIMGTQGASGIKKNLIGSNTATVIKESAIPVIAVPFCSSFESIKNIKVAVDLKNEKEGIFKKLITLTETWNLPYKIIHVENKPDFNKNIIFKGLEAYLNENFPDSEFSFEKLQEVNTDKGLENYIKNKSDSLLVMFSKDRGFLDFIFKHSHSAKMVYHTHIPLLVIK</sequence>
<dbReference type="Proteomes" id="UP000321301">
    <property type="component" value="Unassembled WGS sequence"/>
</dbReference>
<dbReference type="CDD" id="cd00293">
    <property type="entry name" value="USP-like"/>
    <property type="match status" value="1"/>
</dbReference>
<dbReference type="EMBL" id="BJYV01000025">
    <property type="protein sequence ID" value="GEO23614.1"/>
    <property type="molecule type" value="Genomic_DNA"/>
</dbReference>
<evidence type="ECO:0000259" key="2">
    <source>
        <dbReference type="Pfam" id="PF00582"/>
    </source>
</evidence>
<evidence type="ECO:0000313" key="3">
    <source>
        <dbReference type="EMBL" id="GEO23614.1"/>
    </source>
</evidence>
<organism evidence="3 4">
    <name type="scientific">Cyclobacterium qasimii</name>
    <dbReference type="NCBI Taxonomy" id="1350429"/>
    <lineage>
        <taxon>Bacteria</taxon>
        <taxon>Pseudomonadati</taxon>
        <taxon>Bacteroidota</taxon>
        <taxon>Cytophagia</taxon>
        <taxon>Cytophagales</taxon>
        <taxon>Cyclobacteriaceae</taxon>
        <taxon>Cyclobacterium</taxon>
    </lineage>
</organism>
<gene>
    <name evidence="3" type="primary">uspA_4</name>
    <name evidence="3" type="ORF">CQA01_41480</name>
</gene>
<evidence type="ECO:0000256" key="1">
    <source>
        <dbReference type="ARBA" id="ARBA00008791"/>
    </source>
</evidence>
<comment type="similarity">
    <text evidence="1">Belongs to the universal stress protein A family.</text>
</comment>
<dbReference type="InterPro" id="IPR006015">
    <property type="entry name" value="Universal_stress_UspA"/>
</dbReference>
<protein>
    <submittedName>
        <fullName evidence="3">Universal stress protein UspA</fullName>
    </submittedName>
</protein>
<comment type="caution">
    <text evidence="3">The sequence shown here is derived from an EMBL/GenBank/DDBJ whole genome shotgun (WGS) entry which is preliminary data.</text>
</comment>
<dbReference type="InterPro" id="IPR006016">
    <property type="entry name" value="UspA"/>
</dbReference>
<evidence type="ECO:0000313" key="4">
    <source>
        <dbReference type="Proteomes" id="UP000321301"/>
    </source>
</evidence>
<dbReference type="SUPFAM" id="SSF52402">
    <property type="entry name" value="Adenine nucleotide alpha hydrolases-like"/>
    <property type="match status" value="2"/>
</dbReference>
<dbReference type="PANTHER" id="PTHR46268">
    <property type="entry name" value="STRESS RESPONSE PROTEIN NHAX"/>
    <property type="match status" value="1"/>
</dbReference>
<reference evidence="3 4" key="1">
    <citation type="submission" date="2019-07" db="EMBL/GenBank/DDBJ databases">
        <title>Whole genome shotgun sequence of Cyclobacterium qasimii NBRC 106168.</title>
        <authorList>
            <person name="Hosoyama A."/>
            <person name="Uohara A."/>
            <person name="Ohji S."/>
            <person name="Ichikawa N."/>
        </authorList>
    </citation>
    <scope>NUCLEOTIDE SEQUENCE [LARGE SCALE GENOMIC DNA]</scope>
    <source>
        <strain evidence="3 4">NBRC 106168</strain>
    </source>
</reference>
<dbReference type="RefSeq" id="WP_020892899.1">
    <property type="nucleotide sequence ID" value="NZ_BJYV01000025.1"/>
</dbReference>
<name>A0A512CHB2_9BACT</name>
<dbReference type="PRINTS" id="PR01438">
    <property type="entry name" value="UNVRSLSTRESS"/>
</dbReference>
<accession>A0A512CHB2</accession>
<dbReference type="AlphaFoldDB" id="A0A512CHB2"/>